<dbReference type="SUPFAM" id="SSF55120">
    <property type="entry name" value="Pseudouridine synthase"/>
    <property type="match status" value="1"/>
</dbReference>
<dbReference type="PROSITE" id="PS01129">
    <property type="entry name" value="PSI_RLU"/>
    <property type="match status" value="1"/>
</dbReference>
<dbReference type="GO" id="GO:0140098">
    <property type="term" value="F:catalytic activity, acting on RNA"/>
    <property type="evidence" value="ECO:0007669"/>
    <property type="project" value="UniProtKB-ARBA"/>
</dbReference>
<dbReference type="PANTHER" id="PTHR21600">
    <property type="entry name" value="MITOCHONDRIAL RNA PSEUDOURIDINE SYNTHASE"/>
    <property type="match status" value="1"/>
</dbReference>
<feature type="region of interest" description="Disordered" evidence="1">
    <location>
        <begin position="1"/>
        <end position="27"/>
    </location>
</feature>
<sequence length="320" mass="35409">MSDRPARKSGSARRAAQPRPLPVDGGLGPSCVALPPGGWATVLDFLAERFPMVTRADWQARMAAGRVVAGDGSPLAAHTAYRKDLRVWYYREWAEEAPVPFQETVLFQDEQLVVADKPHFLPVMPSGRHVRETLLVRLKQRLGLDTLVPIHRIDRETAGLVVFSVQPATRGAYQRLFAERAVRKQYEAIVHWPPPAPLPAVYRSRLADVFMRSETVAGEPNAETAIALRELRGDVALLDLAPHTGRKHQLRAHCEALGMPIVGDGIYPVLRPEGADDWQNPLRLLARGIAFDDPVTREARVFRSTLSLAWPDGRSAGGPL</sequence>
<keyword evidence="4" id="KW-1185">Reference proteome</keyword>
<dbReference type="InterPro" id="IPR020103">
    <property type="entry name" value="PsdUridine_synth_cat_dom_sf"/>
</dbReference>
<evidence type="ECO:0000259" key="2">
    <source>
        <dbReference type="Pfam" id="PF00849"/>
    </source>
</evidence>
<name>A0A370F9B2_9BURK</name>
<evidence type="ECO:0000313" key="4">
    <source>
        <dbReference type="Proteomes" id="UP000255265"/>
    </source>
</evidence>
<dbReference type="AlphaFoldDB" id="A0A370F9B2"/>
<accession>A0A370F9B2</accession>
<dbReference type="PANTHER" id="PTHR21600:SF84">
    <property type="entry name" value="PSEUDOURIDINE SYNTHASE RSUA_RLUA-LIKE DOMAIN-CONTAINING PROTEIN"/>
    <property type="match status" value="1"/>
</dbReference>
<dbReference type="Proteomes" id="UP000255265">
    <property type="component" value="Unassembled WGS sequence"/>
</dbReference>
<feature type="domain" description="Pseudouridine synthase RsuA/RluA-like" evidence="2">
    <location>
        <begin position="111"/>
        <end position="256"/>
    </location>
</feature>
<dbReference type="EMBL" id="QQAV01000009">
    <property type="protein sequence ID" value="RDI21237.1"/>
    <property type="molecule type" value="Genomic_DNA"/>
</dbReference>
<reference evidence="3 4" key="1">
    <citation type="submission" date="2018-07" db="EMBL/GenBank/DDBJ databases">
        <title>Genomic Encyclopedia of Type Strains, Phase IV (KMG-IV): sequencing the most valuable type-strain genomes for metagenomic binning, comparative biology and taxonomic classification.</title>
        <authorList>
            <person name="Goeker M."/>
        </authorList>
    </citation>
    <scope>NUCLEOTIDE SEQUENCE [LARGE SCALE GENOMIC DNA]</scope>
    <source>
        <strain evidence="3 4">DSM 21352</strain>
    </source>
</reference>
<dbReference type="Gene3D" id="3.30.2350.10">
    <property type="entry name" value="Pseudouridine synthase"/>
    <property type="match status" value="1"/>
</dbReference>
<protein>
    <submittedName>
        <fullName evidence="3">tRNA pseudouridine32 synthase/23S rRNA pseudouridine746 synthase</fullName>
    </submittedName>
</protein>
<dbReference type="STRING" id="433924.NS331_21380"/>
<dbReference type="InterPro" id="IPR006145">
    <property type="entry name" value="PsdUridine_synth_RsuA/RluA"/>
</dbReference>
<dbReference type="GO" id="GO:0003723">
    <property type="term" value="F:RNA binding"/>
    <property type="evidence" value="ECO:0007669"/>
    <property type="project" value="InterPro"/>
</dbReference>
<dbReference type="RefSeq" id="WP_114804025.1">
    <property type="nucleotide sequence ID" value="NZ_QQAV01000009.1"/>
</dbReference>
<gene>
    <name evidence="3" type="ORF">DFR41_10933</name>
</gene>
<dbReference type="GO" id="GO:0000455">
    <property type="term" value="P:enzyme-directed rRNA pseudouridine synthesis"/>
    <property type="evidence" value="ECO:0007669"/>
    <property type="project" value="TreeGrafter"/>
</dbReference>
<dbReference type="GO" id="GO:0009982">
    <property type="term" value="F:pseudouridine synthase activity"/>
    <property type="evidence" value="ECO:0007669"/>
    <property type="project" value="InterPro"/>
</dbReference>
<dbReference type="OrthoDB" id="9785808at2"/>
<evidence type="ECO:0000256" key="1">
    <source>
        <dbReference type="SAM" id="MobiDB-lite"/>
    </source>
</evidence>
<evidence type="ECO:0000313" key="3">
    <source>
        <dbReference type="EMBL" id="RDI21237.1"/>
    </source>
</evidence>
<organism evidence="3 4">
    <name type="scientific">Pseudacidovorax intermedius</name>
    <dbReference type="NCBI Taxonomy" id="433924"/>
    <lineage>
        <taxon>Bacteria</taxon>
        <taxon>Pseudomonadati</taxon>
        <taxon>Pseudomonadota</taxon>
        <taxon>Betaproteobacteria</taxon>
        <taxon>Burkholderiales</taxon>
        <taxon>Comamonadaceae</taxon>
        <taxon>Pseudacidovorax</taxon>
    </lineage>
</organism>
<dbReference type="InterPro" id="IPR050188">
    <property type="entry name" value="RluA_PseudoU_synthase"/>
</dbReference>
<comment type="caution">
    <text evidence="3">The sequence shown here is derived from an EMBL/GenBank/DDBJ whole genome shotgun (WGS) entry which is preliminary data.</text>
</comment>
<dbReference type="Pfam" id="PF00849">
    <property type="entry name" value="PseudoU_synth_2"/>
    <property type="match status" value="1"/>
</dbReference>
<proteinExistence type="predicted"/>
<dbReference type="InterPro" id="IPR006224">
    <property type="entry name" value="PsdUridine_synth_RluA-like_CS"/>
</dbReference>